<accession>A0A0P8AD31</accession>
<sequence>MKYLVFIFSVFLISCSRSSEEFGSGYFSTIQLKIDTVIIDPGDKLLDLRSQILGSDISLDKKYLYNFNYFDHSIEKINLDELRLEKKIPFEREGPNGTGDFMGGIRINSKNQFTIFGITQTILFSLDGQKLRTISFKDFGFDYAEEIVSLPILDQEADRLYIVSSGLEERNYTLQILNLESQGALGILTKSLDKLNEYIFTLKAANASVIFRPHTKIEKFETKIILSNQISNELIVFDTAVDSLFLKSYKSQLTSSIKAYNYQTLHETEESLENEYSKFLQDINFLPPFWDEKNQVFYRFSYEEIKDQNENNQEKKVNVYLTVFDRDFNWLGEAEVPQFNKISRDDFFAKFPKHFAKDGNIWIYKNIEDELGFIVLELHKNK</sequence>
<dbReference type="PATRIC" id="fig|1305737.6.peg.2377"/>
<comment type="caution">
    <text evidence="1">The sequence shown here is derived from an EMBL/GenBank/DDBJ whole genome shotgun (WGS) entry which is preliminary data.</text>
</comment>
<evidence type="ECO:0008006" key="3">
    <source>
        <dbReference type="Google" id="ProtNLM"/>
    </source>
</evidence>
<dbReference type="OrthoDB" id="833511at2"/>
<name>A0A0P8AD31_9BACT</name>
<protein>
    <recommendedName>
        <fullName evidence="3">DUF4221 domain-containing protein</fullName>
    </recommendedName>
</protein>
<proteinExistence type="predicted"/>
<gene>
    <name evidence="1" type="ORF">HLUCCX10_08750</name>
</gene>
<dbReference type="PROSITE" id="PS51257">
    <property type="entry name" value="PROKAR_LIPOPROTEIN"/>
    <property type="match status" value="1"/>
</dbReference>
<dbReference type="Proteomes" id="UP000050421">
    <property type="component" value="Unassembled WGS sequence"/>
</dbReference>
<evidence type="ECO:0000313" key="1">
    <source>
        <dbReference type="EMBL" id="KPQ15784.1"/>
    </source>
</evidence>
<dbReference type="Pfam" id="PF13970">
    <property type="entry name" value="DUF4221"/>
    <property type="match status" value="1"/>
</dbReference>
<dbReference type="EMBL" id="LJXT01000047">
    <property type="protein sequence ID" value="KPQ15784.1"/>
    <property type="molecule type" value="Genomic_DNA"/>
</dbReference>
<dbReference type="InterPro" id="IPR025316">
    <property type="entry name" value="DUF4221"/>
</dbReference>
<organism evidence="1 2">
    <name type="scientific">Algoriphagus marincola HL-49</name>
    <dbReference type="NCBI Taxonomy" id="1305737"/>
    <lineage>
        <taxon>Bacteria</taxon>
        <taxon>Pseudomonadati</taxon>
        <taxon>Bacteroidota</taxon>
        <taxon>Cytophagia</taxon>
        <taxon>Cytophagales</taxon>
        <taxon>Cyclobacteriaceae</taxon>
        <taxon>Algoriphagus</taxon>
    </lineage>
</organism>
<dbReference type="AlphaFoldDB" id="A0A0P8AD31"/>
<reference evidence="1 2" key="1">
    <citation type="submission" date="2015-09" db="EMBL/GenBank/DDBJ databases">
        <title>Identification and resolution of microdiversity through metagenomic sequencing of parallel consortia.</title>
        <authorList>
            <person name="Nelson W.C."/>
            <person name="Romine M.F."/>
            <person name="Lindemann S.R."/>
        </authorList>
    </citation>
    <scope>NUCLEOTIDE SEQUENCE [LARGE SCALE GENOMIC DNA]</scope>
    <source>
        <strain evidence="1">HL-49</strain>
    </source>
</reference>
<dbReference type="STRING" id="1305737.GCA_000526355_02236"/>
<evidence type="ECO:0000313" key="2">
    <source>
        <dbReference type="Proteomes" id="UP000050421"/>
    </source>
</evidence>